<gene>
    <name evidence="2" type="ORF">TCMB3V08_LOCUS10341</name>
</gene>
<dbReference type="InterPro" id="IPR000008">
    <property type="entry name" value="C2_dom"/>
</dbReference>
<evidence type="ECO:0000259" key="1">
    <source>
        <dbReference type="PROSITE" id="PS50004"/>
    </source>
</evidence>
<dbReference type="InterPro" id="IPR035892">
    <property type="entry name" value="C2_domain_sf"/>
</dbReference>
<dbReference type="CDD" id="cd00030">
    <property type="entry name" value="C2"/>
    <property type="match status" value="1"/>
</dbReference>
<accession>A0A7R9PCE7</accession>
<organism evidence="2">
    <name type="scientific">Timema californicum</name>
    <name type="common">California timema</name>
    <name type="synonym">Walking stick</name>
    <dbReference type="NCBI Taxonomy" id="61474"/>
    <lineage>
        <taxon>Eukaryota</taxon>
        <taxon>Metazoa</taxon>
        <taxon>Ecdysozoa</taxon>
        <taxon>Arthropoda</taxon>
        <taxon>Hexapoda</taxon>
        <taxon>Insecta</taxon>
        <taxon>Pterygota</taxon>
        <taxon>Neoptera</taxon>
        <taxon>Polyneoptera</taxon>
        <taxon>Phasmatodea</taxon>
        <taxon>Timematodea</taxon>
        <taxon>Timematoidea</taxon>
        <taxon>Timematidae</taxon>
        <taxon>Timema</taxon>
    </lineage>
</organism>
<dbReference type="PROSITE" id="PS50004">
    <property type="entry name" value="C2"/>
    <property type="match status" value="2"/>
</dbReference>
<proteinExistence type="predicted"/>
<dbReference type="SUPFAM" id="SSF49562">
    <property type="entry name" value="C2 domain (Calcium/lipid-binding domain, CaLB)"/>
    <property type="match status" value="2"/>
</dbReference>
<reference evidence="2" key="1">
    <citation type="submission" date="2020-11" db="EMBL/GenBank/DDBJ databases">
        <authorList>
            <person name="Tran Van P."/>
        </authorList>
    </citation>
    <scope>NUCLEOTIDE SEQUENCE</scope>
</reference>
<dbReference type="PANTHER" id="PTHR10024">
    <property type="entry name" value="SYNAPTOTAGMIN"/>
    <property type="match status" value="1"/>
</dbReference>
<dbReference type="CDD" id="cd00276">
    <property type="entry name" value="C2B_Synaptotagmin"/>
    <property type="match status" value="1"/>
</dbReference>
<dbReference type="Gene3D" id="2.60.40.150">
    <property type="entry name" value="C2 domain"/>
    <property type="match status" value="2"/>
</dbReference>
<dbReference type="Pfam" id="PF00168">
    <property type="entry name" value="C2"/>
    <property type="match status" value="2"/>
</dbReference>
<dbReference type="AlphaFoldDB" id="A0A7R9PCE7"/>
<feature type="domain" description="C2" evidence="1">
    <location>
        <begin position="66"/>
        <end position="201"/>
    </location>
</feature>
<sequence length="524" mass="58893">MLTEDSAVTTNGTSTCTNKENPPVLNMSLQFLISEESGTGNVDEDVTVCVCVCVCVCGEVTDADIVTEVLNNNIQTEDGASGNEEDTSSLSVCGLPEKEYSGYLEPYLVVQVMKSTWPLHRRAGAPLFYLRTRTIRHTHNPQFHQTFVLDAAKTHIKDWCMKMTVYDQDRFANHTELCVLNLPLKDIKLLNSNPNPIELSYNLMQSEKEFGELLIGICYLPTAQRLSFSIIKAINLKFLEITESIDKFYPYVRVIQLNGTSARAVKKKKTAYKHATESPNFNETLTFDLAPSQLETATFLVTVSNKNMEEAQDGCKKIKDTCLGKLALGRHVRRIAVKEHWIVVAENPRRTVGNHYGKTTLNTPDRDSNLDFPVIGSIVYCQGSTLDHAATKVGMYHEVVHHNNKCHLSHTRDTAVTRYTQTPDSLTHPQTRRPARWSLWLTHLTRRSTQITMYTPVHTLALGTPGLISREPRTEYLAITERTCLRPPPAPPSSLIPQSSEKVAAYLLDKDGDRENKERSQGKQ</sequence>
<protein>
    <submittedName>
        <fullName evidence="2">(California timema) hypothetical protein</fullName>
    </submittedName>
</protein>
<name>A0A7R9PCE7_TIMCA</name>
<dbReference type="SMART" id="SM00239">
    <property type="entry name" value="C2"/>
    <property type="match status" value="2"/>
</dbReference>
<evidence type="ECO:0000313" key="2">
    <source>
        <dbReference type="EMBL" id="CAD7577795.1"/>
    </source>
</evidence>
<dbReference type="EMBL" id="OE186171">
    <property type="protein sequence ID" value="CAD7577795.1"/>
    <property type="molecule type" value="Genomic_DNA"/>
</dbReference>
<feature type="domain" description="C2" evidence="1">
    <location>
        <begin position="209"/>
        <end position="345"/>
    </location>
</feature>